<reference evidence="3" key="1">
    <citation type="submission" date="2023-06" db="EMBL/GenBank/DDBJ databases">
        <title>Draft genome of Marssonina rosae.</title>
        <authorList>
            <person name="Cheng Q."/>
        </authorList>
    </citation>
    <scope>NUCLEOTIDE SEQUENCE</scope>
    <source>
        <strain evidence="3">R4</strain>
    </source>
</reference>
<feature type="region of interest" description="Disordered" evidence="1">
    <location>
        <begin position="180"/>
        <end position="224"/>
    </location>
</feature>
<gene>
    <name evidence="3" type="ORF">QTJ16_006148</name>
</gene>
<protein>
    <recommendedName>
        <fullName evidence="5">Extracellular membrane protein CFEM domain-containing protein</fullName>
    </recommendedName>
</protein>
<evidence type="ECO:0000256" key="2">
    <source>
        <dbReference type="SAM" id="SignalP"/>
    </source>
</evidence>
<name>A0AAD9WBK3_9HELO</name>
<organism evidence="3 4">
    <name type="scientific">Diplocarpon rosae</name>
    <dbReference type="NCBI Taxonomy" id="946125"/>
    <lineage>
        <taxon>Eukaryota</taxon>
        <taxon>Fungi</taxon>
        <taxon>Dikarya</taxon>
        <taxon>Ascomycota</taxon>
        <taxon>Pezizomycotina</taxon>
        <taxon>Leotiomycetes</taxon>
        <taxon>Helotiales</taxon>
        <taxon>Drepanopezizaceae</taxon>
        <taxon>Diplocarpon</taxon>
    </lineage>
</organism>
<evidence type="ECO:0008006" key="5">
    <source>
        <dbReference type="Google" id="ProtNLM"/>
    </source>
</evidence>
<dbReference type="AlphaFoldDB" id="A0AAD9WBK3"/>
<feature type="region of interest" description="Disordered" evidence="1">
    <location>
        <begin position="252"/>
        <end position="271"/>
    </location>
</feature>
<dbReference type="EMBL" id="JAUBYV010000010">
    <property type="protein sequence ID" value="KAK2624198.1"/>
    <property type="molecule type" value="Genomic_DNA"/>
</dbReference>
<sequence>MKIIAAVSLLLAALMSAVAISASAFSREVEAHQMDEFEPTVPACAAGPDCVSAAAWWKDCQGAHTVGTLFDPSSNIRSCLCSPGHAIPSHPDWFSRLKGCIICVEMVVGNHGPGAPLYAQVDAIAGSSSSDVGYCKSTLTSSGFAEKIQEVAKAKSFPLSLPEAIVPVAARDVVSPRAPNLVSAHRPRSTNSGRPIHASSSLTVAGRDETSATPTTESFTASKSAEFTFTPPTGTFAPISLPPCLPQAPDHSMSQLGCTPTDVSTEPTNTLISPRSLHHGCAQDYCLRRAARSAPAAAASFCASYTRATATASAGLPRYFSHCEDSPSRVSSACSCLGRRTSSISKAVSRVSESMPHLPAIAVPLSAFALSFPPGSPAHIMLSSTTAAFSTFSFSPGPSIPPVSSTAATFSTFHVSPGPSIRPIWSTAATFSTFRASPGPPIAPSSISTPAQAIHTPSNGTNWTTLPATHQVLACVNPESAPDCSAASSVFSHCLADPNPYDCLCSNSKSHQQWKASVAGCTACLMKAMPGEIESQPPWPMSRLAVNVARAQDIYCEHDAHVADGLQRLKRVGGILSAQHQCPVRFWDMTVLSAPLDLAA</sequence>
<proteinExistence type="predicted"/>
<evidence type="ECO:0000313" key="4">
    <source>
        <dbReference type="Proteomes" id="UP001285354"/>
    </source>
</evidence>
<feature type="signal peptide" evidence="2">
    <location>
        <begin position="1"/>
        <end position="19"/>
    </location>
</feature>
<feature type="compositionally biased region" description="Polar residues" evidence="1">
    <location>
        <begin position="211"/>
        <end position="224"/>
    </location>
</feature>
<dbReference type="Proteomes" id="UP001285354">
    <property type="component" value="Unassembled WGS sequence"/>
</dbReference>
<accession>A0AAD9WBK3</accession>
<evidence type="ECO:0000256" key="1">
    <source>
        <dbReference type="SAM" id="MobiDB-lite"/>
    </source>
</evidence>
<feature type="chain" id="PRO_5042138150" description="Extracellular membrane protein CFEM domain-containing protein" evidence="2">
    <location>
        <begin position="20"/>
        <end position="600"/>
    </location>
</feature>
<keyword evidence="2" id="KW-0732">Signal</keyword>
<feature type="compositionally biased region" description="Polar residues" evidence="1">
    <location>
        <begin position="189"/>
        <end position="203"/>
    </location>
</feature>
<evidence type="ECO:0000313" key="3">
    <source>
        <dbReference type="EMBL" id="KAK2624198.1"/>
    </source>
</evidence>
<comment type="caution">
    <text evidence="3">The sequence shown here is derived from an EMBL/GenBank/DDBJ whole genome shotgun (WGS) entry which is preliminary data.</text>
</comment>
<keyword evidence="4" id="KW-1185">Reference proteome</keyword>